<evidence type="ECO:0008006" key="6">
    <source>
        <dbReference type="Google" id="ProtNLM"/>
    </source>
</evidence>
<comment type="subcellular location">
    <subcellularLocation>
        <location evidence="1">Secreted</location>
    </subcellularLocation>
</comment>
<protein>
    <recommendedName>
        <fullName evidence="6">Peptidase M10 serralysin C-terminal domain-containing protein</fullName>
    </recommendedName>
</protein>
<dbReference type="InterPro" id="IPR050557">
    <property type="entry name" value="RTX_toxin/Mannuronan_C5-epim"/>
</dbReference>
<evidence type="ECO:0000256" key="2">
    <source>
        <dbReference type="ARBA" id="ARBA00022525"/>
    </source>
</evidence>
<feature type="region of interest" description="Disordered" evidence="3">
    <location>
        <begin position="290"/>
        <end position="330"/>
    </location>
</feature>
<dbReference type="InterPro" id="IPR011049">
    <property type="entry name" value="Serralysin-like_metalloprot_C"/>
</dbReference>
<keyword evidence="5" id="KW-1185">Reference proteome</keyword>
<gene>
    <name evidence="4" type="ORF">ACFSC0_15215</name>
</gene>
<dbReference type="PANTHER" id="PTHR38340">
    <property type="entry name" value="S-LAYER PROTEIN"/>
    <property type="match status" value="1"/>
</dbReference>
<sequence length="1250" mass="124140">MIISSDTVWQAGQTYVLSEDTVVGEGVSLTIEAGAKVVGGGFKLDVRGALHVQGTAANAVSLDDVAITITEGPYLNDGTVDIAHALWRGGSFLASSAVGSSWNVSITNSALIGVGGWNLTYADSVLIDGNLLIDCGRITTYVDGPITISGNVFIASDPASAGLTIMSSGASLTEMPQVTGNSFLNVGRPTLSTTDEGQGDMNAVGNYWGTTDPQVIGAMIRDANDDPQWLVHRIDFEPFLTAPTAVVPGFAGSPGGDSHLGASLWDVLFGAGGDDSLGGAGGADIVWGGPGHDTLSGGDGADSLLGSEGGDSLDGAAGDDTLHGGAGDDTIDGGANHDTLSYAAAGAGVVVDMRISGPQTVGGGQGQDKISNIERLLGSGYADTLTGGVPSISIVAGAGDDKLVGVKDGDFLDGGDGYDVADYGLAASALDIDLTRSWVWQDNDVLVRIERVVGGAFADRLAGNAAANALVGGAGDDTLHGRGGEDSLTGGDGDDVVILTGARTAYSITATAGGVRIEHLNGGSDGVDLVSEVERIGFSSGAQMMTIEDALEPSPADQLINGGSGADTLTGNDGSDTISSAAGDDSLVGAAGADSLNAGAGHDTLSGGAGNDHVEGGDGDDLLILSGSQSDYMIVSGVTTVWQIRDLRTGSPDGTDAISGIEGFGFNNGATIVSFIEGAITSGPDHVRGGLANDTIDGLAGGDILFGGSGDDSLAGGDDDDLLEGGRGDDTLSGGAGIDRVTYANSAGATGVQVSLLVAGPQDVGEGLGRDVLLGIENLSGTNRNDRLVGDGGANRLDGLAGHDILYGGGGADTLDGGAGFDYVRYDDQAYAGFIVSLSNPALNTGAAAGDVLIGIEGLVLGTGNDVGYGDGGDNYLYGMAGHDNLYGGAGADYLHGGSGFDYARYDAETSGFTASLADPAHNTGAAAGDVFVEIEGLILGSGNDWAYGDAGANYLYGMAGHDNLIGGAGADYLHGGAGFDYVRYDAETSGFTVSLAAPARNSGAAAGDVLVEIEGLVLGSGNDVAYGDAGANYLYGMGGADNLFGGAGADYLHGGAGFDYARYDDQAYGGFTASLANPGANTGAAAGDVFAEIEGLVLGSGDDSGAGNGADNYLYGLGGNDTLDGGGGADHLHGGAGADDLLGGAGADRFVIANAAHSTAAAPDRVLDFDWSLGDLVDVSGVDANPGVAGDQAFEFVGAFTGTAGQVRPVIDYGMNQTRLEFDINGDGVGQEMVVILSGHQPMGAGLVL</sequence>
<dbReference type="SUPFAM" id="SSF51120">
    <property type="entry name" value="beta-Roll"/>
    <property type="match status" value="9"/>
</dbReference>
<dbReference type="InterPro" id="IPR018511">
    <property type="entry name" value="Hemolysin-typ_Ca-bd_CS"/>
</dbReference>
<evidence type="ECO:0000256" key="3">
    <source>
        <dbReference type="SAM" id="MobiDB-lite"/>
    </source>
</evidence>
<name>A0ABW4N3R1_9CAUL</name>
<dbReference type="Proteomes" id="UP001597237">
    <property type="component" value="Unassembled WGS sequence"/>
</dbReference>
<dbReference type="PROSITE" id="PS00330">
    <property type="entry name" value="HEMOLYSIN_CALCIUM"/>
    <property type="match status" value="12"/>
</dbReference>
<comment type="caution">
    <text evidence="4">The sequence shown here is derived from an EMBL/GenBank/DDBJ whole genome shotgun (WGS) entry which is preliminary data.</text>
</comment>
<evidence type="ECO:0000256" key="1">
    <source>
        <dbReference type="ARBA" id="ARBA00004613"/>
    </source>
</evidence>
<keyword evidence="2" id="KW-0964">Secreted</keyword>
<dbReference type="PRINTS" id="PR00313">
    <property type="entry name" value="CABNDNGRPT"/>
</dbReference>
<dbReference type="Pfam" id="PF00353">
    <property type="entry name" value="HemolysinCabind"/>
    <property type="match status" value="12"/>
</dbReference>
<dbReference type="InterPro" id="IPR001343">
    <property type="entry name" value="Hemolysn_Ca-bd"/>
</dbReference>
<proteinExistence type="predicted"/>
<evidence type="ECO:0000313" key="4">
    <source>
        <dbReference type="EMBL" id="MFD1784752.1"/>
    </source>
</evidence>
<reference evidence="5" key="1">
    <citation type="journal article" date="2019" name="Int. J. Syst. Evol. Microbiol.">
        <title>The Global Catalogue of Microorganisms (GCM) 10K type strain sequencing project: providing services to taxonomists for standard genome sequencing and annotation.</title>
        <authorList>
            <consortium name="The Broad Institute Genomics Platform"/>
            <consortium name="The Broad Institute Genome Sequencing Center for Infectious Disease"/>
            <person name="Wu L."/>
            <person name="Ma J."/>
        </authorList>
    </citation>
    <scope>NUCLEOTIDE SEQUENCE [LARGE SCALE GENOMIC DNA]</scope>
    <source>
        <strain evidence="5">DFY28</strain>
    </source>
</reference>
<organism evidence="4 5">
    <name type="scientific">Phenylobacterium terrae</name>
    <dbReference type="NCBI Taxonomy" id="2665495"/>
    <lineage>
        <taxon>Bacteria</taxon>
        <taxon>Pseudomonadati</taxon>
        <taxon>Pseudomonadota</taxon>
        <taxon>Alphaproteobacteria</taxon>
        <taxon>Caulobacterales</taxon>
        <taxon>Caulobacteraceae</taxon>
        <taxon>Phenylobacterium</taxon>
    </lineage>
</organism>
<accession>A0ABW4N3R1</accession>
<feature type="region of interest" description="Disordered" evidence="3">
    <location>
        <begin position="554"/>
        <end position="583"/>
    </location>
</feature>
<dbReference type="Gene3D" id="2.150.10.10">
    <property type="entry name" value="Serralysin-like metalloprotease, C-terminal"/>
    <property type="match status" value="7"/>
</dbReference>
<feature type="compositionally biased region" description="Polar residues" evidence="3">
    <location>
        <begin position="567"/>
        <end position="580"/>
    </location>
</feature>
<evidence type="ECO:0000313" key="5">
    <source>
        <dbReference type="Proteomes" id="UP001597237"/>
    </source>
</evidence>
<dbReference type="PANTHER" id="PTHR38340:SF1">
    <property type="entry name" value="S-LAYER PROTEIN"/>
    <property type="match status" value="1"/>
</dbReference>
<dbReference type="EMBL" id="JBHUEY010000006">
    <property type="protein sequence ID" value="MFD1784752.1"/>
    <property type="molecule type" value="Genomic_DNA"/>
</dbReference>
<dbReference type="RefSeq" id="WP_377280891.1">
    <property type="nucleotide sequence ID" value="NZ_JBHRSI010000002.1"/>
</dbReference>